<dbReference type="PROSITE" id="PS00061">
    <property type="entry name" value="ADH_SHORT"/>
    <property type="match status" value="1"/>
</dbReference>
<dbReference type="SUPFAM" id="SSF51735">
    <property type="entry name" value="NAD(P)-binding Rossmann-fold domains"/>
    <property type="match status" value="1"/>
</dbReference>
<dbReference type="EMBL" id="PKJS01000017">
    <property type="protein sequence ID" value="PKZ67962.1"/>
    <property type="molecule type" value="Genomic_DNA"/>
</dbReference>
<dbReference type="InterPro" id="IPR036291">
    <property type="entry name" value="NAD(P)-bd_dom_sf"/>
</dbReference>
<dbReference type="PRINTS" id="PR00081">
    <property type="entry name" value="GDHRDH"/>
</dbReference>
<evidence type="ECO:0000256" key="2">
    <source>
        <dbReference type="ARBA" id="ARBA00023002"/>
    </source>
</evidence>
<dbReference type="PANTHER" id="PTHR42901">
    <property type="entry name" value="ALCOHOL DEHYDROGENASE"/>
    <property type="match status" value="1"/>
</dbReference>
<organism evidence="5 7">
    <name type="scientific">Faucicola osloensis</name>
    <name type="common">Moraxella osloensis</name>
    <dbReference type="NCBI Taxonomy" id="34062"/>
    <lineage>
        <taxon>Bacteria</taxon>
        <taxon>Pseudomonadati</taxon>
        <taxon>Pseudomonadota</taxon>
        <taxon>Gammaproteobacteria</taxon>
        <taxon>Moraxellales</taxon>
        <taxon>Moraxellaceae</taxon>
        <taxon>Faucicola</taxon>
    </lineage>
</organism>
<dbReference type="Pfam" id="PF00106">
    <property type="entry name" value="adh_short"/>
    <property type="match status" value="1"/>
</dbReference>
<dbReference type="InterPro" id="IPR002347">
    <property type="entry name" value="SDR_fam"/>
</dbReference>
<reference evidence="6" key="3">
    <citation type="journal article" date="2018" name="Genome Announc.">
        <title>Complete Genome Sequences of Three Moraxella osloensis Strains Isolated from Human Skin.</title>
        <authorList>
            <person name="Lim J.Y."/>
            <person name="Hwang I."/>
            <person name="Ganzorig M."/>
            <person name="Huang S.L."/>
            <person name="Cho G.S."/>
            <person name="Franz C.M.A.P."/>
            <person name="Lee K."/>
        </authorList>
    </citation>
    <scope>NUCLEOTIDE SEQUENCE [LARGE SCALE GENOMIC DNA]</scope>
    <source>
        <strain evidence="6">YHS</strain>
    </source>
</reference>
<evidence type="ECO:0000313" key="4">
    <source>
        <dbReference type="EMBL" id="ATQ84192.1"/>
    </source>
</evidence>
<name>A0A2I1RFQ1_FAUOS</name>
<evidence type="ECO:0000313" key="6">
    <source>
        <dbReference type="Proteomes" id="UP000229521"/>
    </source>
</evidence>
<dbReference type="FunFam" id="3.40.50.720:FF:000047">
    <property type="entry name" value="NADP-dependent L-serine/L-allo-threonine dehydrogenase"/>
    <property type="match status" value="1"/>
</dbReference>
<evidence type="ECO:0000256" key="3">
    <source>
        <dbReference type="RuleBase" id="RU000363"/>
    </source>
</evidence>
<dbReference type="Proteomes" id="UP000234914">
    <property type="component" value="Unassembled WGS sequence"/>
</dbReference>
<dbReference type="GO" id="GO:0016616">
    <property type="term" value="F:oxidoreductase activity, acting on the CH-OH group of donors, NAD or NADP as acceptor"/>
    <property type="evidence" value="ECO:0007669"/>
    <property type="project" value="UniProtKB-ARBA"/>
</dbReference>
<evidence type="ECO:0000313" key="5">
    <source>
        <dbReference type="EMBL" id="PKZ67962.1"/>
    </source>
</evidence>
<comment type="similarity">
    <text evidence="1 3">Belongs to the short-chain dehydrogenases/reductases (SDR) family.</text>
</comment>
<dbReference type="PANTHER" id="PTHR42901:SF1">
    <property type="entry name" value="ALCOHOL DEHYDROGENASE"/>
    <property type="match status" value="1"/>
</dbReference>
<dbReference type="PRINTS" id="PR00080">
    <property type="entry name" value="SDRFAMILY"/>
</dbReference>
<evidence type="ECO:0000313" key="7">
    <source>
        <dbReference type="Proteomes" id="UP000234914"/>
    </source>
</evidence>
<dbReference type="EMBL" id="CP024177">
    <property type="protein sequence ID" value="ATQ84192.1"/>
    <property type="molecule type" value="Genomic_DNA"/>
</dbReference>
<evidence type="ECO:0000256" key="1">
    <source>
        <dbReference type="ARBA" id="ARBA00006484"/>
    </source>
</evidence>
<geneLocation type="plasmid" evidence="4">
    <name>pYHS1</name>
</geneLocation>
<dbReference type="InterPro" id="IPR020904">
    <property type="entry name" value="Sc_DH/Rdtase_CS"/>
</dbReference>
<geneLocation type="plasmid" evidence="6">
    <name>pyhs1</name>
</geneLocation>
<dbReference type="RefSeq" id="WP_060994623.1">
    <property type="nucleotide sequence ID" value="NZ_PKJS01000017.1"/>
</dbReference>
<dbReference type="Gene3D" id="3.40.50.720">
    <property type="entry name" value="NAD(P)-binding Rossmann-like Domain"/>
    <property type="match status" value="1"/>
</dbReference>
<reference evidence="4" key="1">
    <citation type="submission" date="2017-10" db="EMBL/GenBank/DDBJ databases">
        <title>Complete Genome Sequence from Moraxella oslensis YHS isolated from human skin.</title>
        <authorList>
            <person name="Lee K."/>
            <person name="Lim J.Y."/>
            <person name="Hwang I."/>
        </authorList>
    </citation>
    <scope>NUCLEOTIDE SEQUENCE</scope>
    <source>
        <strain evidence="4">YHS</strain>
        <plasmid evidence="4">pYHS1</plasmid>
    </source>
</reference>
<keyword evidence="4" id="KW-0614">Plasmid</keyword>
<reference evidence="5 7" key="2">
    <citation type="submission" date="2017-12" db="EMBL/GenBank/DDBJ databases">
        <title>Phylogenetic diversity of female urinary microbiome.</title>
        <authorList>
            <person name="Thomas-White K."/>
            <person name="Wolfe A.J."/>
        </authorList>
    </citation>
    <scope>NUCLEOTIDE SEQUENCE [LARGE SCALE GENOMIC DNA]</scope>
    <source>
        <strain evidence="5 7">UMB0416</strain>
    </source>
</reference>
<accession>A0A2I1RFQ1</accession>
<protein>
    <submittedName>
        <fullName evidence="5">KR domain-containing protein</fullName>
    </submittedName>
    <submittedName>
        <fullName evidence="4">NADP-dependent 3-hydroxy acid dehydrogenase</fullName>
    </submittedName>
</protein>
<proteinExistence type="inferred from homology"/>
<gene>
    <name evidence="5" type="ORF">CYJ96_11005</name>
    <name evidence="4" type="ORF">YHS_09630</name>
</gene>
<sequence>MNILVTGVTSGFGKAIAELLISKGNTVIGTGRRQEKLDKLKAQFSTQGQGDKFIPMNFDISDLATTKTALQSLPKDFLANIDVLINNAGLALGLEPADKANFNDWQRMINTNVLGLVHLTHEILPFMTAKNSGYVINIGSTAGNHPYFGANVYGATKAFVRQFSLNLRADLVGKKVRVTNLEPGLCGGTEFSNVRFKDDYDKASAVYEGVEYIQPTDIANIVAWLVEQPEHLNVNELELMPTAQTFAGLTVVKDL</sequence>
<dbReference type="AlphaFoldDB" id="A0A2I1RFQ1"/>
<keyword evidence="2" id="KW-0560">Oxidoreductase</keyword>